<gene>
    <name evidence="2" type="ORF">EGN73_01085</name>
</gene>
<keyword evidence="3" id="KW-1185">Reference proteome</keyword>
<evidence type="ECO:0000259" key="1">
    <source>
        <dbReference type="Pfam" id="PF13439"/>
    </source>
</evidence>
<dbReference type="InterPro" id="IPR028098">
    <property type="entry name" value="Glyco_trans_4-like_N"/>
</dbReference>
<comment type="caution">
    <text evidence="2">The sequence shown here is derived from an EMBL/GenBank/DDBJ whole genome shotgun (WGS) entry which is preliminary data.</text>
</comment>
<evidence type="ECO:0000313" key="2">
    <source>
        <dbReference type="EMBL" id="MBW3466407.1"/>
    </source>
</evidence>
<dbReference type="PANTHER" id="PTHR12526">
    <property type="entry name" value="GLYCOSYLTRANSFERASE"/>
    <property type="match status" value="1"/>
</dbReference>
<organism evidence="2 3">
    <name type="scientific">Arthrospiribacter ruber</name>
    <dbReference type="NCBI Taxonomy" id="2487934"/>
    <lineage>
        <taxon>Bacteria</taxon>
        <taxon>Pseudomonadati</taxon>
        <taxon>Bacteroidota</taxon>
        <taxon>Cytophagia</taxon>
        <taxon>Cytophagales</taxon>
        <taxon>Cyclobacteriaceae</taxon>
        <taxon>Arthrospiribacter</taxon>
    </lineage>
</organism>
<name>A0A951MAM3_9BACT</name>
<accession>A0A951MAM3</accession>
<dbReference type="PANTHER" id="PTHR12526:SF630">
    <property type="entry name" value="GLYCOSYLTRANSFERASE"/>
    <property type="match status" value="1"/>
</dbReference>
<dbReference type="CDD" id="cd03801">
    <property type="entry name" value="GT4_PimA-like"/>
    <property type="match status" value="1"/>
</dbReference>
<sequence length="380" mass="42867">MLKILFVVPKFPFPIKGGLEKQSLILSKELTRQGLNVTVLSSNFDSKQKELEFYQGVKIVRPNWLKYNSIQGGKINASSIFFSFFNLLPTLKALGDFDVVHFHSNSFLTGLIHLYFYKKNIPVVSKIPNSGDRGVLGMKKSVLGMLRLKILALSTRIVCLTKESQSELLKVGIPSNKINLIPNGIEINPVSFEKNNVLNGQVNVCFVGRLKPQKGIKNLINAWKEVIKLIPDFSVHLDIYGDGPLKDELLELVQRNKLNEYITFHGHVTPIGPSLSRAQLFVLPSYFEGNSNALLEAMSFSLPIAASKIPGNIMQVGEFGERFLFNPDNIDEFVNILIELVKNSSLRLEYGKYLFDRVNSVFNIEKVAKEYIKLYQSILE</sequence>
<dbReference type="RefSeq" id="WP_219286252.1">
    <property type="nucleotide sequence ID" value="NZ_RPHB01000001.1"/>
</dbReference>
<evidence type="ECO:0000313" key="3">
    <source>
        <dbReference type="Proteomes" id="UP000727490"/>
    </source>
</evidence>
<dbReference type="Pfam" id="PF13439">
    <property type="entry name" value="Glyco_transf_4"/>
    <property type="match status" value="1"/>
</dbReference>
<dbReference type="EMBL" id="RPHB01000001">
    <property type="protein sequence ID" value="MBW3466407.1"/>
    <property type="molecule type" value="Genomic_DNA"/>
</dbReference>
<proteinExistence type="predicted"/>
<feature type="domain" description="Glycosyltransferase subfamily 4-like N-terminal" evidence="1">
    <location>
        <begin position="17"/>
        <end position="187"/>
    </location>
</feature>
<dbReference type="GO" id="GO:0016757">
    <property type="term" value="F:glycosyltransferase activity"/>
    <property type="evidence" value="ECO:0007669"/>
    <property type="project" value="UniProtKB-ARBA"/>
</dbReference>
<dbReference type="Proteomes" id="UP000727490">
    <property type="component" value="Unassembled WGS sequence"/>
</dbReference>
<dbReference type="Pfam" id="PF13692">
    <property type="entry name" value="Glyco_trans_1_4"/>
    <property type="match status" value="1"/>
</dbReference>
<dbReference type="AlphaFoldDB" id="A0A951MAM3"/>
<reference evidence="2 3" key="1">
    <citation type="journal article" date="2020" name="Syst. Appl. Microbiol.">
        <title>Arthrospiribacter ruber gen. nov., sp. nov., a novel bacterium isolated from Arthrospira cultures.</title>
        <authorList>
            <person name="Waleron M."/>
            <person name="Misztak A."/>
            <person name="Waleron M.M."/>
            <person name="Furmaniak M."/>
            <person name="Mrozik A."/>
            <person name="Waleron K."/>
        </authorList>
    </citation>
    <scope>NUCLEOTIDE SEQUENCE [LARGE SCALE GENOMIC DNA]</scope>
    <source>
        <strain evidence="2 3">DPMB0001</strain>
    </source>
</reference>
<protein>
    <submittedName>
        <fullName evidence="2">Glycosyltransferase family 1 protein</fullName>
    </submittedName>
</protein>